<protein>
    <submittedName>
        <fullName evidence="1">IclR family transcriptional regulator</fullName>
    </submittedName>
</protein>
<reference evidence="1" key="1">
    <citation type="submission" date="2021-05" db="EMBL/GenBank/DDBJ databases">
        <title>An isolated secondary fermenter in methanogenic hydrocarbon-degrading communities.</title>
        <authorList>
            <person name="Liu Y.-F."/>
            <person name="Liu Z.-l."/>
        </authorList>
    </citation>
    <scope>NUCLEOTIDE SEQUENCE</scope>
    <source>
        <strain evidence="1">L-13</strain>
    </source>
</reference>
<evidence type="ECO:0000313" key="2">
    <source>
        <dbReference type="Proteomes" id="UP000682204"/>
    </source>
</evidence>
<keyword evidence="2" id="KW-1185">Reference proteome</keyword>
<dbReference type="Proteomes" id="UP000682204">
    <property type="component" value="Chromosome"/>
</dbReference>
<dbReference type="EMBL" id="CP074691">
    <property type="protein sequence ID" value="QVL36021.1"/>
    <property type="molecule type" value="Genomic_DNA"/>
</dbReference>
<accession>A0ACD1DV68</accession>
<evidence type="ECO:0000313" key="1">
    <source>
        <dbReference type="EMBL" id="QVL36021.1"/>
    </source>
</evidence>
<organism evidence="1 2">
    <name type="scientific">Aminirod propionatiphilus</name>
    <dbReference type="NCBI Taxonomy" id="3415223"/>
    <lineage>
        <taxon>Bacteria</taxon>
        <taxon>Thermotogati</taxon>
        <taxon>Synergistota</taxon>
        <taxon>Synergistia</taxon>
        <taxon>Synergistales</taxon>
        <taxon>Aminiphilaceae</taxon>
        <taxon>Aminirod</taxon>
    </lineage>
</organism>
<name>A0ACD1DV68_9BACT</name>
<sequence length="249" mass="26986">MSRLDKGLQILRQLSEPPFSHSLASLASAVDMTKGGVHKVLSMLVDEAFVAQDGDSKLYRLGPALYRMGVVYANEKGLNEAALPVMELIGKLTKETVSVGIRDGDRAFLALSVESPHLIRLKRRLGVTMPPNAGAIGKLLAAYHDPQRMEAFLRSLDLAREGRGCPAPFLDVDALLEEYAAIRRQGYALSLNESVADTLGLSVPVPDRMGRVWACLCIAGPLERLPLEKALAFLPVLRSGAEDITARLS</sequence>
<proteinExistence type="predicted"/>
<gene>
    <name evidence="1" type="ORF">KIH16_12910</name>
</gene>